<name>A0ABT0CZL2_9HYPH</name>
<geneLocation type="plasmid" evidence="2">
    <name>unnamed</name>
</geneLocation>
<reference evidence="2 3" key="1">
    <citation type="submission" date="2022-03" db="EMBL/GenBank/DDBJ databases">
        <title>Rhizobium SSM4.3 sp. nov., isolated from Sediment (Gouqi Island).</title>
        <authorList>
            <person name="Chen G."/>
        </authorList>
    </citation>
    <scope>NUCLEOTIDE SEQUENCE [LARGE SCALE GENOMIC DNA]</scope>
    <source>
        <strain evidence="2 3">SSM4.3</strain>
        <plasmid evidence="2">unnamed</plasmid>
    </source>
</reference>
<keyword evidence="1" id="KW-0472">Membrane</keyword>
<evidence type="ECO:0000256" key="1">
    <source>
        <dbReference type="SAM" id="Phobius"/>
    </source>
</evidence>
<accession>A0ABT0CZL2</accession>
<feature type="transmembrane region" description="Helical" evidence="1">
    <location>
        <begin position="63"/>
        <end position="83"/>
    </location>
</feature>
<evidence type="ECO:0000313" key="2">
    <source>
        <dbReference type="EMBL" id="MCJ8238613.1"/>
    </source>
</evidence>
<comment type="caution">
    <text evidence="2">The sequence shown here is derived from an EMBL/GenBank/DDBJ whole genome shotgun (WGS) entry which is preliminary data.</text>
</comment>
<sequence>MFASPGAATPPATAPVAQSLTVHDTRADHLTTGSIARAAPVRLVHVPASHGQDLPLPQTERHLLILLLLACFAVMAAGGLALWKRGWHDIVQRARAEDA</sequence>
<dbReference type="RefSeq" id="WP_245136428.1">
    <property type="nucleotide sequence ID" value="NZ_CP128477.1"/>
</dbReference>
<organism evidence="2 3">
    <name type="scientific">Peteryoungia algae</name>
    <dbReference type="NCBI Taxonomy" id="2919917"/>
    <lineage>
        <taxon>Bacteria</taxon>
        <taxon>Pseudomonadati</taxon>
        <taxon>Pseudomonadota</taxon>
        <taxon>Alphaproteobacteria</taxon>
        <taxon>Hyphomicrobiales</taxon>
        <taxon>Rhizobiaceae</taxon>
        <taxon>Peteryoungia</taxon>
    </lineage>
</organism>
<dbReference type="Proteomes" id="UP001522662">
    <property type="component" value="Unassembled WGS sequence"/>
</dbReference>
<evidence type="ECO:0000313" key="3">
    <source>
        <dbReference type="Proteomes" id="UP001522662"/>
    </source>
</evidence>
<proteinExistence type="predicted"/>
<keyword evidence="2" id="KW-0614">Plasmid</keyword>
<keyword evidence="3" id="KW-1185">Reference proteome</keyword>
<gene>
    <name evidence="2" type="ORF">MKJ03_09750</name>
</gene>
<protein>
    <submittedName>
        <fullName evidence="2">Uncharacterized protein</fullName>
    </submittedName>
</protein>
<keyword evidence="1" id="KW-0812">Transmembrane</keyword>
<dbReference type="EMBL" id="JALAYX010000002">
    <property type="protein sequence ID" value="MCJ8238613.1"/>
    <property type="molecule type" value="Genomic_DNA"/>
</dbReference>
<keyword evidence="1" id="KW-1133">Transmembrane helix</keyword>